<dbReference type="Proteomes" id="UP000295198">
    <property type="component" value="Unassembled WGS sequence"/>
</dbReference>
<feature type="region of interest" description="Disordered" evidence="1">
    <location>
        <begin position="92"/>
        <end position="138"/>
    </location>
</feature>
<feature type="region of interest" description="Disordered" evidence="1">
    <location>
        <begin position="31"/>
        <end position="61"/>
    </location>
</feature>
<evidence type="ECO:0000313" key="3">
    <source>
        <dbReference type="Proteomes" id="UP000295198"/>
    </source>
</evidence>
<organism evidence="2 3">
    <name type="scientific">Nocardioides guangzhouensis</name>
    <dbReference type="NCBI Taxonomy" id="2497878"/>
    <lineage>
        <taxon>Bacteria</taxon>
        <taxon>Bacillati</taxon>
        <taxon>Actinomycetota</taxon>
        <taxon>Actinomycetes</taxon>
        <taxon>Propionibacteriales</taxon>
        <taxon>Nocardioidaceae</taxon>
        <taxon>Nocardioides</taxon>
    </lineage>
</organism>
<dbReference type="RefSeq" id="WP_134719505.1">
    <property type="nucleotide sequence ID" value="NZ_SDKM01000029.1"/>
</dbReference>
<evidence type="ECO:0000313" key="2">
    <source>
        <dbReference type="EMBL" id="RYP83788.1"/>
    </source>
</evidence>
<sequence length="230" mass="24075">MLAEARHDQPVPPEVVARLDAVLAELGSGVAAEAPATSDEATGEPAVVPLRPREQDSEERRLHRRFSRVLLAAAAVLAIGYGATQVLPNVTQSGSGDSGSASTADSAETPQAPEVAGGDAGARAETPTPVTDLGIAGLRPIDPGALDRDLAMLRRESARSEQFAGNRGTDMVRCGPADPVPGARYVGAAYDGRPALVVYHPVRNGRQTVELYLCDTAHPRKVFRTVTLTP</sequence>
<dbReference type="EMBL" id="SDKM01000029">
    <property type="protein sequence ID" value="RYP83788.1"/>
    <property type="molecule type" value="Genomic_DNA"/>
</dbReference>
<reference evidence="2 3" key="1">
    <citation type="submission" date="2019-01" db="EMBL/GenBank/DDBJ databases">
        <title>Nocardioides guangzhouensis sp. nov., an actinobacterium isolated from soil.</title>
        <authorList>
            <person name="Fu Y."/>
            <person name="Cai Y."/>
            <person name="Lin Z."/>
            <person name="Chen P."/>
        </authorList>
    </citation>
    <scope>NUCLEOTIDE SEQUENCE [LARGE SCALE GENOMIC DNA]</scope>
    <source>
        <strain evidence="2 3">130</strain>
    </source>
</reference>
<feature type="compositionally biased region" description="Basic and acidic residues" evidence="1">
    <location>
        <begin position="51"/>
        <end position="61"/>
    </location>
</feature>
<comment type="caution">
    <text evidence="2">The sequence shown here is derived from an EMBL/GenBank/DDBJ whole genome shotgun (WGS) entry which is preliminary data.</text>
</comment>
<feature type="compositionally biased region" description="Low complexity" evidence="1">
    <location>
        <begin position="93"/>
        <end position="107"/>
    </location>
</feature>
<name>A0A4Q4Z8C2_9ACTN</name>
<evidence type="ECO:0000256" key="1">
    <source>
        <dbReference type="SAM" id="MobiDB-lite"/>
    </source>
</evidence>
<keyword evidence="3" id="KW-1185">Reference proteome</keyword>
<accession>A0A4Q4Z8C2</accession>
<protein>
    <submittedName>
        <fullName evidence="2">Uncharacterized protein</fullName>
    </submittedName>
</protein>
<dbReference type="OrthoDB" id="3790815at2"/>
<gene>
    <name evidence="2" type="ORF">EKO23_17960</name>
</gene>
<proteinExistence type="predicted"/>
<dbReference type="AlphaFoldDB" id="A0A4Q4Z8C2"/>